<dbReference type="OrthoDB" id="311172at2759"/>
<dbReference type="GO" id="GO:0016835">
    <property type="term" value="F:carbon-oxygen lyase activity"/>
    <property type="evidence" value="ECO:0007669"/>
    <property type="project" value="InterPro"/>
</dbReference>
<sequence>MSSPIPRTGSLQTESRNDESTEIDIVSTVEMCQIMNAADASVASAVQKCIPEIARAIDLIAERVRKGGRVLYIGAGTSGRLGVLDASEIPPTFSAPYSQFVALMAGGDSAIRHAAEGAEDSVTLPITDLNAIVPPLCSLDTLIGIAASGRTPYVLAGLSYCRDTLKLLTVGVSCVQPSQMRGRAECLIECLVGAEIVTGSTRMKAGTATKMILNMISTGVMIRIGKTHGNLMVDVKSSNNKLVDRARRIFRTLQPHTSLSDSEIDSLVGSCDGSVKMALVAEKLKCPANVARAKLEEAGGVLRKAWDSVPLDTLVHRSPSESSQLVLAIDAGGTKCTAIISNKDGIQARAEAGPCNFVTRGHDAALSTVSTAIKRAIELIPEALLPSSFRMSLPLANALFAAAWLGGAGLDRPADLESVHARVMNMLAFSDPSRLLVTNDAALLSSAIITHTGNRGSEAQTKTGVILITGTGSIAYSFSLTSAARKLVSVPLDRTGGWGYLLGDEGSAYSIGREAVRHALRHRDCGRAPTAFHTAIASHFGCNTVGAIISAVYAPNQFREKADAAPMDPDPKLRIASLCRVVFKAAFPDTARAIPDSEALDIVHRAAASAVDTLMPLLRDKSKFSPEDSTLVLGGALGQLPEFRALIVRELAGRGESFAFVEAVKDAAGCAIELLRRDFLTSSDD</sequence>
<keyword evidence="5" id="KW-0119">Carbohydrate metabolism</keyword>
<dbReference type="GO" id="GO:0005829">
    <property type="term" value="C:cytosol"/>
    <property type="evidence" value="ECO:0007669"/>
    <property type="project" value="TreeGrafter"/>
</dbReference>
<reference evidence="9 10" key="1">
    <citation type="journal article" date="2020" name="ISME J.">
        <title>Uncovering the hidden diversity of litter-decomposition mechanisms in mushroom-forming fungi.</title>
        <authorList>
            <person name="Floudas D."/>
            <person name="Bentzer J."/>
            <person name="Ahren D."/>
            <person name="Johansson T."/>
            <person name="Persson P."/>
            <person name="Tunlid A."/>
        </authorList>
    </citation>
    <scope>NUCLEOTIDE SEQUENCE [LARGE SCALE GENOMIC DNA]</scope>
    <source>
        <strain evidence="9 10">CBS 661.87</strain>
    </source>
</reference>
<dbReference type="GO" id="GO:0019899">
    <property type="term" value="F:enzyme binding"/>
    <property type="evidence" value="ECO:0007669"/>
    <property type="project" value="TreeGrafter"/>
</dbReference>
<dbReference type="NCBIfam" id="NF003915">
    <property type="entry name" value="PRK05441.1"/>
    <property type="match status" value="1"/>
</dbReference>
<dbReference type="PROSITE" id="PS51464">
    <property type="entry name" value="SIS"/>
    <property type="match status" value="1"/>
</dbReference>
<feature type="compositionally biased region" description="Polar residues" evidence="7">
    <location>
        <begin position="1"/>
        <end position="14"/>
    </location>
</feature>
<dbReference type="Pfam" id="PF01869">
    <property type="entry name" value="BcrAD_BadFG"/>
    <property type="match status" value="1"/>
</dbReference>
<dbReference type="InterPro" id="IPR040190">
    <property type="entry name" value="MURQ/GCKR"/>
</dbReference>
<evidence type="ECO:0000313" key="10">
    <source>
        <dbReference type="Proteomes" id="UP000565441"/>
    </source>
</evidence>
<dbReference type="GO" id="GO:0046348">
    <property type="term" value="P:amino sugar catabolic process"/>
    <property type="evidence" value="ECO:0007669"/>
    <property type="project" value="InterPro"/>
</dbReference>
<dbReference type="AlphaFoldDB" id="A0A8H5H387"/>
<dbReference type="GO" id="GO:0005654">
    <property type="term" value="C:nucleoplasm"/>
    <property type="evidence" value="ECO:0007669"/>
    <property type="project" value="TreeGrafter"/>
</dbReference>
<dbReference type="GO" id="GO:0045127">
    <property type="term" value="F:N-acetylglucosamine kinase activity"/>
    <property type="evidence" value="ECO:0007669"/>
    <property type="project" value="UniProtKB-EC"/>
</dbReference>
<gene>
    <name evidence="9" type="ORF">D9615_008227</name>
</gene>
<dbReference type="GO" id="GO:0004857">
    <property type="term" value="F:enzyme inhibitor activity"/>
    <property type="evidence" value="ECO:0007669"/>
    <property type="project" value="TreeGrafter"/>
</dbReference>
<dbReference type="PROSITE" id="PS01272">
    <property type="entry name" value="GCKR"/>
    <property type="match status" value="1"/>
</dbReference>
<organism evidence="9 10">
    <name type="scientific">Tricholomella constricta</name>
    <dbReference type="NCBI Taxonomy" id="117010"/>
    <lineage>
        <taxon>Eukaryota</taxon>
        <taxon>Fungi</taxon>
        <taxon>Dikarya</taxon>
        <taxon>Basidiomycota</taxon>
        <taxon>Agaricomycotina</taxon>
        <taxon>Agaricomycetes</taxon>
        <taxon>Agaricomycetidae</taxon>
        <taxon>Agaricales</taxon>
        <taxon>Tricholomatineae</taxon>
        <taxon>Lyophyllaceae</taxon>
        <taxon>Tricholomella</taxon>
    </lineage>
</organism>
<dbReference type="InterPro" id="IPR043129">
    <property type="entry name" value="ATPase_NBD"/>
</dbReference>
<dbReference type="SUPFAM" id="SSF53697">
    <property type="entry name" value="SIS domain"/>
    <property type="match status" value="1"/>
</dbReference>
<dbReference type="InterPro" id="IPR005486">
    <property type="entry name" value="Glucokinase_regulatory_CS"/>
</dbReference>
<dbReference type="GO" id="GO:0042593">
    <property type="term" value="P:glucose homeostasis"/>
    <property type="evidence" value="ECO:0007669"/>
    <property type="project" value="TreeGrafter"/>
</dbReference>
<dbReference type="Gene3D" id="1.10.8.1080">
    <property type="match status" value="1"/>
</dbReference>
<keyword evidence="10" id="KW-1185">Reference proteome</keyword>
<proteinExistence type="inferred from homology"/>
<protein>
    <recommendedName>
        <fullName evidence="3">N-acetyl-D-glucosamine kinase</fullName>
        <ecNumber evidence="2">2.7.1.59</ecNumber>
    </recommendedName>
    <alternativeName>
        <fullName evidence="6">GlcNAc kinase</fullName>
    </alternativeName>
</protein>
<name>A0A8H5H387_9AGAR</name>
<dbReference type="InterPro" id="IPR002731">
    <property type="entry name" value="ATPase_BadF"/>
</dbReference>
<feature type="domain" description="SIS" evidence="8">
    <location>
        <begin position="60"/>
        <end position="226"/>
    </location>
</feature>
<evidence type="ECO:0000256" key="7">
    <source>
        <dbReference type="SAM" id="MobiDB-lite"/>
    </source>
</evidence>
<dbReference type="NCBIfam" id="NF009222">
    <property type="entry name" value="PRK12570.1"/>
    <property type="match status" value="1"/>
</dbReference>
<dbReference type="GO" id="GO:0009750">
    <property type="term" value="P:response to fructose"/>
    <property type="evidence" value="ECO:0007669"/>
    <property type="project" value="TreeGrafter"/>
</dbReference>
<comment type="similarity">
    <text evidence="1">Belongs to the eukaryotic-type N-acetylglucosamine kinase family.</text>
</comment>
<dbReference type="InterPro" id="IPR001347">
    <property type="entry name" value="SIS_dom"/>
</dbReference>
<keyword evidence="4" id="KW-0456">Lyase</keyword>
<evidence type="ECO:0000256" key="1">
    <source>
        <dbReference type="ARBA" id="ARBA00006198"/>
    </source>
</evidence>
<evidence type="ECO:0000256" key="4">
    <source>
        <dbReference type="ARBA" id="ARBA00023239"/>
    </source>
</evidence>
<dbReference type="GO" id="GO:0070095">
    <property type="term" value="F:fructose-6-phosphate binding"/>
    <property type="evidence" value="ECO:0007669"/>
    <property type="project" value="TreeGrafter"/>
</dbReference>
<evidence type="ECO:0000256" key="3">
    <source>
        <dbReference type="ARBA" id="ARBA00014974"/>
    </source>
</evidence>
<dbReference type="PANTHER" id="PTHR10088:SF4">
    <property type="entry name" value="GLUCOKINASE REGULATORY PROTEIN"/>
    <property type="match status" value="1"/>
</dbReference>
<dbReference type="GO" id="GO:0030246">
    <property type="term" value="F:carbohydrate binding"/>
    <property type="evidence" value="ECO:0007669"/>
    <property type="project" value="TreeGrafter"/>
</dbReference>
<dbReference type="FunFam" id="3.40.50.10490:FF:000014">
    <property type="entry name" value="N-acetylmuramic acid 6-phosphate etherase"/>
    <property type="match status" value="1"/>
</dbReference>
<dbReference type="InterPro" id="IPR046348">
    <property type="entry name" value="SIS_dom_sf"/>
</dbReference>
<dbReference type="EC" id="2.7.1.59" evidence="2"/>
<evidence type="ECO:0000256" key="6">
    <source>
        <dbReference type="ARBA" id="ARBA00031123"/>
    </source>
</evidence>
<dbReference type="NCBIfam" id="TIGR00274">
    <property type="entry name" value="N-acetylmuramic acid 6-phosphate etherase"/>
    <property type="match status" value="1"/>
</dbReference>
<dbReference type="Proteomes" id="UP000565441">
    <property type="component" value="Unassembled WGS sequence"/>
</dbReference>
<dbReference type="InterPro" id="IPR005488">
    <property type="entry name" value="Etherase_MurQ"/>
</dbReference>
<comment type="caution">
    <text evidence="9">The sequence shown here is derived from an EMBL/GenBank/DDBJ whole genome shotgun (WGS) entry which is preliminary data.</text>
</comment>
<dbReference type="SUPFAM" id="SSF53067">
    <property type="entry name" value="Actin-like ATPase domain"/>
    <property type="match status" value="2"/>
</dbReference>
<evidence type="ECO:0000256" key="2">
    <source>
        <dbReference type="ARBA" id="ARBA00012122"/>
    </source>
</evidence>
<evidence type="ECO:0000259" key="8">
    <source>
        <dbReference type="PROSITE" id="PS51464"/>
    </source>
</evidence>
<dbReference type="CDD" id="cd05007">
    <property type="entry name" value="SIS_Etherase"/>
    <property type="match status" value="1"/>
</dbReference>
<evidence type="ECO:0000256" key="5">
    <source>
        <dbReference type="ARBA" id="ARBA00023277"/>
    </source>
</evidence>
<dbReference type="CDD" id="cd24007">
    <property type="entry name" value="ASKHA_NBD_eukNAGK-like"/>
    <property type="match status" value="1"/>
</dbReference>
<dbReference type="Pfam" id="PF22645">
    <property type="entry name" value="GKRP_SIS_N"/>
    <property type="match status" value="1"/>
</dbReference>
<dbReference type="Gene3D" id="3.30.420.40">
    <property type="match status" value="2"/>
</dbReference>
<feature type="region of interest" description="Disordered" evidence="7">
    <location>
        <begin position="1"/>
        <end position="20"/>
    </location>
</feature>
<dbReference type="Gene3D" id="3.40.50.10490">
    <property type="entry name" value="Glucose-6-phosphate isomerase like protein, domain 1"/>
    <property type="match status" value="1"/>
</dbReference>
<evidence type="ECO:0000313" key="9">
    <source>
        <dbReference type="EMBL" id="KAF5375927.1"/>
    </source>
</evidence>
<dbReference type="HAMAP" id="MF_00068">
    <property type="entry name" value="MurQ"/>
    <property type="match status" value="1"/>
</dbReference>
<accession>A0A8H5H387</accession>
<dbReference type="EMBL" id="JAACJP010000031">
    <property type="protein sequence ID" value="KAF5375927.1"/>
    <property type="molecule type" value="Genomic_DNA"/>
</dbReference>
<dbReference type="PANTHER" id="PTHR10088">
    <property type="entry name" value="GLUCOKINASE REGULATORY PROTEIN"/>
    <property type="match status" value="1"/>
</dbReference>